<feature type="compositionally biased region" description="Basic and acidic residues" evidence="11">
    <location>
        <begin position="187"/>
        <end position="202"/>
    </location>
</feature>
<dbReference type="Pfam" id="PF00005">
    <property type="entry name" value="ABC_tran"/>
    <property type="match status" value="1"/>
</dbReference>
<evidence type="ECO:0000259" key="15">
    <source>
        <dbReference type="PROSITE" id="PS50929"/>
    </source>
</evidence>
<feature type="signal peptide" evidence="13">
    <location>
        <begin position="1"/>
        <end position="19"/>
    </location>
</feature>
<dbReference type="InterPro" id="IPR011527">
    <property type="entry name" value="ABC1_TM_dom"/>
</dbReference>
<keyword evidence="6" id="KW-0067">ATP-binding</keyword>
<keyword evidence="3 12" id="KW-0812">Transmembrane</keyword>
<feature type="compositionally biased region" description="Low complexity" evidence="11">
    <location>
        <begin position="167"/>
        <end position="186"/>
    </location>
</feature>
<evidence type="ECO:0000256" key="13">
    <source>
        <dbReference type="SAM" id="SignalP"/>
    </source>
</evidence>
<feature type="domain" description="ABC transmembrane type-1" evidence="15">
    <location>
        <begin position="228"/>
        <end position="513"/>
    </location>
</feature>
<dbReference type="STRING" id="763665.A0A2G5BE01"/>
<proteinExistence type="predicted"/>
<evidence type="ECO:0000256" key="4">
    <source>
        <dbReference type="ARBA" id="ARBA00022741"/>
    </source>
</evidence>
<feature type="region of interest" description="Disordered" evidence="11">
    <location>
        <begin position="153"/>
        <end position="203"/>
    </location>
</feature>
<evidence type="ECO:0000256" key="9">
    <source>
        <dbReference type="ARBA" id="ARBA00023128"/>
    </source>
</evidence>
<feature type="transmembrane region" description="Helical" evidence="12">
    <location>
        <begin position="349"/>
        <end position="366"/>
    </location>
</feature>
<feature type="transmembrane region" description="Helical" evidence="12">
    <location>
        <begin position="270"/>
        <end position="291"/>
    </location>
</feature>
<reference evidence="16 17" key="1">
    <citation type="journal article" date="2015" name="Genome Biol. Evol.">
        <title>Phylogenomic analyses indicate that early fungi evolved digesting cell walls of algal ancestors of land plants.</title>
        <authorList>
            <person name="Chang Y."/>
            <person name="Wang S."/>
            <person name="Sekimoto S."/>
            <person name="Aerts A.L."/>
            <person name="Choi C."/>
            <person name="Clum A."/>
            <person name="LaButti K.M."/>
            <person name="Lindquist E.A."/>
            <person name="Yee Ngan C."/>
            <person name="Ohm R.A."/>
            <person name="Salamov A.A."/>
            <person name="Grigoriev I.V."/>
            <person name="Spatafora J.W."/>
            <person name="Berbee M.L."/>
        </authorList>
    </citation>
    <scope>NUCLEOTIDE SEQUENCE [LARGE SCALE GENOMIC DNA]</scope>
    <source>
        <strain evidence="16 17">NRRL 1564</strain>
    </source>
</reference>
<protein>
    <recommendedName>
        <fullName evidence="18">P-loop containing nucleoside triphosphate hydrolase protein</fullName>
    </recommendedName>
</protein>
<dbReference type="GO" id="GO:0016887">
    <property type="term" value="F:ATP hydrolysis activity"/>
    <property type="evidence" value="ECO:0007669"/>
    <property type="project" value="InterPro"/>
</dbReference>
<dbReference type="SMART" id="SM00382">
    <property type="entry name" value="AAA"/>
    <property type="match status" value="1"/>
</dbReference>
<keyword evidence="13" id="KW-0732">Signal</keyword>
<dbReference type="GO" id="GO:0005524">
    <property type="term" value="F:ATP binding"/>
    <property type="evidence" value="ECO:0007669"/>
    <property type="project" value="UniProtKB-KW"/>
</dbReference>
<dbReference type="Gene3D" id="3.40.50.300">
    <property type="entry name" value="P-loop containing nucleotide triphosphate hydrolases"/>
    <property type="match status" value="1"/>
</dbReference>
<evidence type="ECO:0000256" key="10">
    <source>
        <dbReference type="ARBA" id="ARBA00023136"/>
    </source>
</evidence>
<feature type="transmembrane region" description="Helical" evidence="12">
    <location>
        <begin position="372"/>
        <end position="391"/>
    </location>
</feature>
<evidence type="ECO:0000256" key="3">
    <source>
        <dbReference type="ARBA" id="ARBA00022692"/>
    </source>
</evidence>
<keyword evidence="5" id="KW-0999">Mitochondrion inner membrane</keyword>
<name>A0A2G5BE01_COERN</name>
<dbReference type="InterPro" id="IPR003593">
    <property type="entry name" value="AAA+_ATPase"/>
</dbReference>
<dbReference type="FunFam" id="3.40.50.300:FF:000604">
    <property type="entry name" value="ABC transporter B family member 28"/>
    <property type="match status" value="1"/>
</dbReference>
<evidence type="ECO:0000256" key="11">
    <source>
        <dbReference type="SAM" id="MobiDB-lite"/>
    </source>
</evidence>
<dbReference type="EMBL" id="KZ303495">
    <property type="protein sequence ID" value="PIA17246.1"/>
    <property type="molecule type" value="Genomic_DNA"/>
</dbReference>
<keyword evidence="2" id="KW-0813">Transport</keyword>
<feature type="chain" id="PRO_5013841628" description="P-loop containing nucleoside triphosphate hydrolase protein" evidence="13">
    <location>
        <begin position="20"/>
        <end position="743"/>
    </location>
</feature>
<dbReference type="PANTHER" id="PTHR43394:SF1">
    <property type="entry name" value="ATP-BINDING CASSETTE SUB-FAMILY B MEMBER 10, MITOCHONDRIAL"/>
    <property type="match status" value="1"/>
</dbReference>
<feature type="region of interest" description="Disordered" evidence="11">
    <location>
        <begin position="62"/>
        <end position="83"/>
    </location>
</feature>
<dbReference type="InterPro" id="IPR036640">
    <property type="entry name" value="ABC1_TM_sf"/>
</dbReference>
<accession>A0A2G5BE01</accession>
<dbReference type="GO" id="GO:0090374">
    <property type="term" value="P:oligopeptide export from mitochondrion"/>
    <property type="evidence" value="ECO:0007669"/>
    <property type="project" value="TreeGrafter"/>
</dbReference>
<evidence type="ECO:0000256" key="12">
    <source>
        <dbReference type="SAM" id="Phobius"/>
    </source>
</evidence>
<keyword evidence="17" id="KW-1185">Reference proteome</keyword>
<dbReference type="SUPFAM" id="SSF90123">
    <property type="entry name" value="ABC transporter transmembrane region"/>
    <property type="match status" value="1"/>
</dbReference>
<dbReference type="PANTHER" id="PTHR43394">
    <property type="entry name" value="ATP-DEPENDENT PERMEASE MDL1, MITOCHONDRIAL"/>
    <property type="match status" value="1"/>
</dbReference>
<dbReference type="InterPro" id="IPR003439">
    <property type="entry name" value="ABC_transporter-like_ATP-bd"/>
</dbReference>
<organism evidence="16 17">
    <name type="scientific">Coemansia reversa (strain ATCC 12441 / NRRL 1564)</name>
    <dbReference type="NCBI Taxonomy" id="763665"/>
    <lineage>
        <taxon>Eukaryota</taxon>
        <taxon>Fungi</taxon>
        <taxon>Fungi incertae sedis</taxon>
        <taxon>Zoopagomycota</taxon>
        <taxon>Kickxellomycotina</taxon>
        <taxon>Kickxellomycetes</taxon>
        <taxon>Kickxellales</taxon>
        <taxon>Kickxellaceae</taxon>
        <taxon>Coemansia</taxon>
    </lineage>
</organism>
<keyword evidence="8 12" id="KW-1133">Transmembrane helix</keyword>
<evidence type="ECO:0000259" key="14">
    <source>
        <dbReference type="PROSITE" id="PS50893"/>
    </source>
</evidence>
<dbReference type="InterPro" id="IPR027417">
    <property type="entry name" value="P-loop_NTPase"/>
</dbReference>
<evidence type="ECO:0000313" key="17">
    <source>
        <dbReference type="Proteomes" id="UP000242474"/>
    </source>
</evidence>
<evidence type="ECO:0000256" key="1">
    <source>
        <dbReference type="ARBA" id="ARBA00004141"/>
    </source>
</evidence>
<evidence type="ECO:0000256" key="7">
    <source>
        <dbReference type="ARBA" id="ARBA00022946"/>
    </source>
</evidence>
<sequence>MFKFLLLTGLAAALPYAEPEPAAAPVASLDAWHGGWHGGGWHGGWHGGGGCCGRWRRRDVSQGGGSGWHGGGGGGWHGGGGGGWHGGARKSKVYYHDLSKNAVGKQCTLTTSMLRWQRHGLRMAHESPTDSGGTVRARSPIINESVGIRTPLLSSTVTRGSDGRYYSMSRPSSSQSTTSSASSISTPKEEVKHGVDPEEAKQAKKTATGQAWLRLFRLAKPEYRLLGGAVGLLLVSSSVTMVVPFSMGKIVDIVTSAQGTIPFGLTPGQMFAGLGVMFVAGAVANAGRVMLIRTAGERMIARLRRQIFGRIMSQDQGFFDRNRTGDLVSRLSTDTMVVSKSITNNVSDGLRATISAAAGLGMMIYVSPKLTGIMLGIVPPIALWAVFYGRYIKRLSRRTQEAVGELTKVSEERISNVRTVQAFSREAHEEARFDVEAQRIFGLAKREALASGLFFGGNGLAGNLALLAFLGLGGRMVMRGEISLGDMTSVMMYSAYVGSALSGLTSFFSEVMKGVGAGSRLFYLLDRAPEVDPNASGIELSRSQLQGAIRFDNVSFRYPTRSDIAVFQGLTMDIAPGSRVAIAGPSGKGKSTVAALLLRFYDVRDGRILVDGHDLRAVNLASWRACVAMVPQDPILFAGTIRENLLYGNPQATETEIIGALQKADAWNFVERFPAQMDTYVGERGVSLSGGQRQRIAIARALLARPRVLILDEATSALDGTRERRVLDALDALENVTVTTAQL</sequence>
<dbReference type="SUPFAM" id="SSF52540">
    <property type="entry name" value="P-loop containing nucleoside triphosphate hydrolases"/>
    <property type="match status" value="1"/>
</dbReference>
<evidence type="ECO:0008006" key="18">
    <source>
        <dbReference type="Google" id="ProtNLM"/>
    </source>
</evidence>
<feature type="transmembrane region" description="Helical" evidence="12">
    <location>
        <begin position="448"/>
        <end position="470"/>
    </location>
</feature>
<dbReference type="InterPro" id="IPR039421">
    <property type="entry name" value="Type_1_exporter"/>
</dbReference>
<keyword evidence="10 12" id="KW-0472">Membrane</keyword>
<dbReference type="PROSITE" id="PS50893">
    <property type="entry name" value="ABC_TRANSPORTER_2"/>
    <property type="match status" value="1"/>
</dbReference>
<comment type="subcellular location">
    <subcellularLocation>
        <location evidence="1">Membrane</location>
        <topology evidence="1">Multi-pass membrane protein</topology>
    </subcellularLocation>
</comment>
<dbReference type="Proteomes" id="UP000242474">
    <property type="component" value="Unassembled WGS sequence"/>
</dbReference>
<dbReference type="PROSITE" id="PS50929">
    <property type="entry name" value="ABC_TM1F"/>
    <property type="match status" value="1"/>
</dbReference>
<keyword evidence="9" id="KW-0496">Mitochondrion</keyword>
<dbReference type="GO" id="GO:0005743">
    <property type="term" value="C:mitochondrial inner membrane"/>
    <property type="evidence" value="ECO:0007669"/>
    <property type="project" value="TreeGrafter"/>
</dbReference>
<dbReference type="CDD" id="cd18573">
    <property type="entry name" value="ABC_6TM_ABCB10_like"/>
    <property type="match status" value="1"/>
</dbReference>
<evidence type="ECO:0000256" key="5">
    <source>
        <dbReference type="ARBA" id="ARBA00022792"/>
    </source>
</evidence>
<keyword evidence="4" id="KW-0547">Nucleotide-binding</keyword>
<dbReference type="PROSITE" id="PS00211">
    <property type="entry name" value="ABC_TRANSPORTER_1"/>
    <property type="match status" value="1"/>
</dbReference>
<dbReference type="GO" id="GO:0015421">
    <property type="term" value="F:ABC-type oligopeptide transporter activity"/>
    <property type="evidence" value="ECO:0007669"/>
    <property type="project" value="TreeGrafter"/>
</dbReference>
<evidence type="ECO:0000256" key="2">
    <source>
        <dbReference type="ARBA" id="ARBA00022448"/>
    </source>
</evidence>
<dbReference type="AlphaFoldDB" id="A0A2G5BE01"/>
<dbReference type="Pfam" id="PF00664">
    <property type="entry name" value="ABC_membrane"/>
    <property type="match status" value="1"/>
</dbReference>
<dbReference type="InterPro" id="IPR017871">
    <property type="entry name" value="ABC_transporter-like_CS"/>
</dbReference>
<evidence type="ECO:0000313" key="16">
    <source>
        <dbReference type="EMBL" id="PIA17246.1"/>
    </source>
</evidence>
<dbReference type="Gene3D" id="1.20.1560.10">
    <property type="entry name" value="ABC transporter type 1, transmembrane domain"/>
    <property type="match status" value="1"/>
</dbReference>
<keyword evidence="7" id="KW-0809">Transit peptide</keyword>
<dbReference type="OrthoDB" id="6500128at2759"/>
<feature type="domain" description="ABC transporter" evidence="14">
    <location>
        <begin position="549"/>
        <end position="743"/>
    </location>
</feature>
<evidence type="ECO:0000256" key="8">
    <source>
        <dbReference type="ARBA" id="ARBA00022989"/>
    </source>
</evidence>
<evidence type="ECO:0000256" key="6">
    <source>
        <dbReference type="ARBA" id="ARBA00022840"/>
    </source>
</evidence>
<gene>
    <name evidence="16" type="ORF">COEREDRAFT_86246</name>
</gene>
<dbReference type="FunFam" id="1.20.1560.10:FF:000048">
    <property type="entry name" value="ATP-binding cassette sub-family B member 10, mitochondrial"/>
    <property type="match status" value="1"/>
</dbReference>